<dbReference type="Proteomes" id="UP000622245">
    <property type="component" value="Unassembled WGS sequence"/>
</dbReference>
<sequence length="299" mass="32782">MRLPESKYLRRALFGIAALCLLLLAVIQYLLLPADGDRTDNLKAVGANVVANLLTSLIAFLVVAGVILWLLPPAPDSREVKVVSGRDRAATLDEGRRSTTFWWFSGGLGRFNRAIVIPELATAARRSNSARSIVLLTLDPDSSAVCSTYAELRGARRSGRGQEWTEASVRTEILATVLVAFQWRDREPLLEVEVLFKQTCSLTRLEINDSFAIRTSEDPAESALVFPRGVPFYSLMQEDFRLDRKQARGIRTTPLPADPDAAALRGWFVQIGVGCASGMSDAEIQEVVEVAASSRSPYG</sequence>
<dbReference type="RefSeq" id="WP_203150804.1">
    <property type="nucleotide sequence ID" value="NZ_JAEVHL010000170.1"/>
</dbReference>
<feature type="transmembrane region" description="Helical" evidence="1">
    <location>
        <begin position="51"/>
        <end position="71"/>
    </location>
</feature>
<evidence type="ECO:0000256" key="1">
    <source>
        <dbReference type="SAM" id="Phobius"/>
    </source>
</evidence>
<name>A0ABS1YMU1_9ACTN</name>
<organism evidence="2 3">
    <name type="scientific">Micromonospora tarensis</name>
    <dbReference type="NCBI Taxonomy" id="2806100"/>
    <lineage>
        <taxon>Bacteria</taxon>
        <taxon>Bacillati</taxon>
        <taxon>Actinomycetota</taxon>
        <taxon>Actinomycetes</taxon>
        <taxon>Micromonosporales</taxon>
        <taxon>Micromonosporaceae</taxon>
        <taxon>Micromonospora</taxon>
    </lineage>
</organism>
<gene>
    <name evidence="2" type="ORF">JM949_25440</name>
</gene>
<accession>A0ABS1YMU1</accession>
<keyword evidence="3" id="KW-1185">Reference proteome</keyword>
<reference evidence="2 3" key="1">
    <citation type="submission" date="2021-01" db="EMBL/GenBank/DDBJ databases">
        <title>Draft genome sequence of Micromonospora sp. strain STR1s_6.</title>
        <authorList>
            <person name="Karlyshev A."/>
            <person name="Jawad R."/>
        </authorList>
    </citation>
    <scope>NUCLEOTIDE SEQUENCE [LARGE SCALE GENOMIC DNA]</scope>
    <source>
        <strain evidence="2 3">STR1S-6</strain>
    </source>
</reference>
<evidence type="ECO:0000313" key="3">
    <source>
        <dbReference type="Proteomes" id="UP000622245"/>
    </source>
</evidence>
<proteinExistence type="predicted"/>
<protein>
    <submittedName>
        <fullName evidence="2">Uncharacterized protein</fullName>
    </submittedName>
</protein>
<keyword evidence="1" id="KW-0472">Membrane</keyword>
<feature type="transmembrane region" description="Helical" evidence="1">
    <location>
        <begin position="12"/>
        <end position="31"/>
    </location>
</feature>
<evidence type="ECO:0000313" key="2">
    <source>
        <dbReference type="EMBL" id="MBM0278431.1"/>
    </source>
</evidence>
<keyword evidence="1" id="KW-1133">Transmembrane helix</keyword>
<dbReference type="EMBL" id="JAEVHL010000170">
    <property type="protein sequence ID" value="MBM0278431.1"/>
    <property type="molecule type" value="Genomic_DNA"/>
</dbReference>
<comment type="caution">
    <text evidence="2">The sequence shown here is derived from an EMBL/GenBank/DDBJ whole genome shotgun (WGS) entry which is preliminary data.</text>
</comment>
<keyword evidence="1" id="KW-0812">Transmembrane</keyword>